<dbReference type="CDD" id="cd06530">
    <property type="entry name" value="S26_SPase_I"/>
    <property type="match status" value="1"/>
</dbReference>
<sequence length="101" mass="11203">MRPALRPGDGLLALRDGDPRHGQLRVFRHPEKSSQWLVKRVGEVYRGQNSVTFEARSDNPDAAGAADSHDFGWVPAAGSYRVVWKIRRGRSGPGNPAARER</sequence>
<dbReference type="AlphaFoldDB" id="A0A7I9ZGX5"/>
<comment type="caution">
    <text evidence="1">The sequence shown here is derived from an EMBL/GenBank/DDBJ whole genome shotgun (WGS) entry which is preliminary data.</text>
</comment>
<reference evidence="1 2" key="1">
    <citation type="journal article" date="2019" name="Emerg. Microbes Infect.">
        <title>Comprehensive subspecies identification of 175 nontuberculous mycobacteria species based on 7547 genomic profiles.</title>
        <authorList>
            <person name="Matsumoto Y."/>
            <person name="Kinjo T."/>
            <person name="Motooka D."/>
            <person name="Nabeya D."/>
            <person name="Jung N."/>
            <person name="Uechi K."/>
            <person name="Horii T."/>
            <person name="Iida T."/>
            <person name="Fujita J."/>
            <person name="Nakamura S."/>
        </authorList>
    </citation>
    <scope>NUCLEOTIDE SEQUENCE [LARGE SCALE GENOMIC DNA]</scope>
    <source>
        <strain evidence="1 2">JCM 30996</strain>
    </source>
</reference>
<keyword evidence="2" id="KW-1185">Reference proteome</keyword>
<evidence type="ECO:0008006" key="3">
    <source>
        <dbReference type="Google" id="ProtNLM"/>
    </source>
</evidence>
<protein>
    <recommendedName>
        <fullName evidence="3">S26 family signal peptidase</fullName>
    </recommendedName>
</protein>
<name>A0A7I9ZGX5_9MYCO</name>
<dbReference type="InterPro" id="IPR019533">
    <property type="entry name" value="Peptidase_S26"/>
</dbReference>
<dbReference type="GO" id="GO:0004252">
    <property type="term" value="F:serine-type endopeptidase activity"/>
    <property type="evidence" value="ECO:0007669"/>
    <property type="project" value="InterPro"/>
</dbReference>
<dbReference type="GO" id="GO:0006465">
    <property type="term" value="P:signal peptide processing"/>
    <property type="evidence" value="ECO:0007669"/>
    <property type="project" value="InterPro"/>
</dbReference>
<dbReference type="EMBL" id="BLLB01000002">
    <property type="protein sequence ID" value="GFH00093.1"/>
    <property type="molecule type" value="Genomic_DNA"/>
</dbReference>
<organism evidence="1 2">
    <name type="scientific">Mycolicibacterium hippocampi</name>
    <dbReference type="NCBI Taxonomy" id="659824"/>
    <lineage>
        <taxon>Bacteria</taxon>
        <taxon>Bacillati</taxon>
        <taxon>Actinomycetota</taxon>
        <taxon>Actinomycetes</taxon>
        <taxon>Mycobacteriales</taxon>
        <taxon>Mycobacteriaceae</taxon>
        <taxon>Mycolicibacterium</taxon>
    </lineage>
</organism>
<proteinExistence type="predicted"/>
<gene>
    <name evidence="1" type="ORF">MHIP_05760</name>
</gene>
<dbReference type="Proteomes" id="UP000465304">
    <property type="component" value="Unassembled WGS sequence"/>
</dbReference>
<accession>A0A7I9ZGX5</accession>
<dbReference type="InterPro" id="IPR036286">
    <property type="entry name" value="LexA/Signal_pep-like_sf"/>
</dbReference>
<evidence type="ECO:0000313" key="1">
    <source>
        <dbReference type="EMBL" id="GFH00093.1"/>
    </source>
</evidence>
<evidence type="ECO:0000313" key="2">
    <source>
        <dbReference type="Proteomes" id="UP000465304"/>
    </source>
</evidence>
<dbReference type="SUPFAM" id="SSF51306">
    <property type="entry name" value="LexA/Signal peptidase"/>
    <property type="match status" value="1"/>
</dbReference>